<dbReference type="Pfam" id="PF01784">
    <property type="entry name" value="DUF34_NIF3"/>
    <property type="match status" value="1"/>
</dbReference>
<dbReference type="Proteomes" id="UP000235122">
    <property type="component" value="Unassembled WGS sequence"/>
</dbReference>
<dbReference type="AlphaFoldDB" id="A0A2I1IPD6"/>
<comment type="caution">
    <text evidence="6">The sequence shown here is derived from an EMBL/GenBank/DDBJ whole genome shotgun (WGS) entry which is preliminary data.</text>
</comment>
<dbReference type="InterPro" id="IPR002678">
    <property type="entry name" value="DUF34/NIF3"/>
</dbReference>
<dbReference type="PANTHER" id="PTHR13799:SF14">
    <property type="entry name" value="GTP CYCLOHYDROLASE 1 TYPE 2 HOMOLOG"/>
    <property type="match status" value="1"/>
</dbReference>
<gene>
    <name evidence="6" type="ORF">CYJ19_04915</name>
</gene>
<evidence type="ECO:0000256" key="2">
    <source>
        <dbReference type="ARBA" id="ARBA00011643"/>
    </source>
</evidence>
<reference evidence="6 7" key="1">
    <citation type="submission" date="2017-12" db="EMBL/GenBank/DDBJ databases">
        <title>Phylogenetic diversity of female urinary microbiome.</title>
        <authorList>
            <person name="Thomas-White K."/>
            <person name="Wolfe A.J."/>
        </authorList>
    </citation>
    <scope>NUCLEOTIDE SEQUENCE [LARGE SCALE GENOMIC DNA]</scope>
    <source>
        <strain evidence="6 7">UMB0402</strain>
    </source>
</reference>
<feature type="binding site" evidence="5">
    <location>
        <position position="86"/>
    </location>
    <ligand>
        <name>a divalent metal cation</name>
        <dbReference type="ChEBI" id="CHEBI:60240"/>
        <label>1</label>
    </ligand>
</feature>
<sequence length="297" mass="32255">MQGVSMYIPDVELITSLQGRRSCVEDVLRVMERLYPEALREEWDKVGLIVGDPAWDVSKILLAVDIVPSVVREALGVGADMIVTHHPLYLRGTSFVAATNYKGRIVQDLLTNHISLMNAHTNADAARRGVSEALANLFGLFHASPLQPLASEPTLGIGRVGMLEEPTTVRTLAEQAARVLPVGKSPIRVAGDLDSEVRVLAVSPGAGDSLLSRARSAGAQAYITSDLRHHPSSEHIEDGGPALINGSHFATEFPWLPMAARDLGVQFEREGLGMQICLSHTITDPWVEYFPAELKEL</sequence>
<name>A0A2I1IPD6_9ACTO</name>
<dbReference type="EMBL" id="PKKO01000002">
    <property type="protein sequence ID" value="PKY72974.1"/>
    <property type="molecule type" value="Genomic_DNA"/>
</dbReference>
<protein>
    <recommendedName>
        <fullName evidence="3">GTP cyclohydrolase 1 type 2 homolog</fullName>
    </recommendedName>
</protein>
<dbReference type="NCBIfam" id="TIGR00486">
    <property type="entry name" value="YbgI_SA1388"/>
    <property type="match status" value="1"/>
</dbReference>
<dbReference type="GO" id="GO:0046872">
    <property type="term" value="F:metal ion binding"/>
    <property type="evidence" value="ECO:0007669"/>
    <property type="project" value="UniProtKB-KW"/>
</dbReference>
<dbReference type="FunFam" id="3.40.1390.30:FF:000001">
    <property type="entry name" value="GTP cyclohydrolase 1 type 2"/>
    <property type="match status" value="1"/>
</dbReference>
<dbReference type="GO" id="GO:0005737">
    <property type="term" value="C:cytoplasm"/>
    <property type="evidence" value="ECO:0007669"/>
    <property type="project" value="TreeGrafter"/>
</dbReference>
<dbReference type="Gene3D" id="3.40.1390.30">
    <property type="entry name" value="NIF3 (NGG1p interacting factor 3)-like"/>
    <property type="match status" value="2"/>
</dbReference>
<accession>A0A2I1IPD6</accession>
<evidence type="ECO:0000256" key="1">
    <source>
        <dbReference type="ARBA" id="ARBA00006964"/>
    </source>
</evidence>
<feature type="binding site" evidence="5">
    <location>
        <position position="85"/>
    </location>
    <ligand>
        <name>a divalent metal cation</name>
        <dbReference type="ChEBI" id="CHEBI:60240"/>
        <label>1</label>
    </ligand>
</feature>
<evidence type="ECO:0000256" key="4">
    <source>
        <dbReference type="ARBA" id="ARBA00022723"/>
    </source>
</evidence>
<dbReference type="STRING" id="33007.HMPREF3198_01236"/>
<comment type="similarity">
    <text evidence="1">Belongs to the GTP cyclohydrolase I type 2/NIF3 family.</text>
</comment>
<dbReference type="InterPro" id="IPR036069">
    <property type="entry name" value="DUF34/NIF3_sf"/>
</dbReference>
<organism evidence="6 7">
    <name type="scientific">Winkia neuii</name>
    <dbReference type="NCBI Taxonomy" id="33007"/>
    <lineage>
        <taxon>Bacteria</taxon>
        <taxon>Bacillati</taxon>
        <taxon>Actinomycetota</taxon>
        <taxon>Actinomycetes</taxon>
        <taxon>Actinomycetales</taxon>
        <taxon>Actinomycetaceae</taxon>
        <taxon>Winkia</taxon>
    </lineage>
</organism>
<evidence type="ECO:0000256" key="3">
    <source>
        <dbReference type="ARBA" id="ARBA00022112"/>
    </source>
</evidence>
<evidence type="ECO:0000313" key="6">
    <source>
        <dbReference type="EMBL" id="PKY72974.1"/>
    </source>
</evidence>
<feature type="binding site" evidence="5">
    <location>
        <position position="124"/>
    </location>
    <ligand>
        <name>a divalent metal cation</name>
        <dbReference type="ChEBI" id="CHEBI:60240"/>
        <label>1</label>
    </ligand>
</feature>
<dbReference type="SUPFAM" id="SSF102705">
    <property type="entry name" value="NIF3 (NGG1p interacting factor 3)-like"/>
    <property type="match status" value="1"/>
</dbReference>
<feature type="binding site" evidence="5">
    <location>
        <position position="252"/>
    </location>
    <ligand>
        <name>a divalent metal cation</name>
        <dbReference type="ChEBI" id="CHEBI:60240"/>
        <label>1</label>
    </ligand>
</feature>
<proteinExistence type="inferred from homology"/>
<evidence type="ECO:0000313" key="7">
    <source>
        <dbReference type="Proteomes" id="UP000235122"/>
    </source>
</evidence>
<keyword evidence="4 5" id="KW-0479">Metal-binding</keyword>
<comment type="subunit">
    <text evidence="2">Homohexamer.</text>
</comment>
<evidence type="ECO:0000256" key="5">
    <source>
        <dbReference type="PIRSR" id="PIRSR602678-1"/>
    </source>
</evidence>
<dbReference type="PANTHER" id="PTHR13799">
    <property type="entry name" value="NGG1 INTERACTING FACTOR 3"/>
    <property type="match status" value="1"/>
</dbReference>
<keyword evidence="7" id="KW-1185">Reference proteome</keyword>
<feature type="binding site" evidence="5">
    <location>
        <position position="248"/>
    </location>
    <ligand>
        <name>a divalent metal cation</name>
        <dbReference type="ChEBI" id="CHEBI:60240"/>
        <label>1</label>
    </ligand>
</feature>